<name>A0ABP9H6N5_9ACTN</name>
<dbReference type="PANTHER" id="PTHR22847:SF637">
    <property type="entry name" value="WD REPEAT DOMAIN 5B"/>
    <property type="match status" value="1"/>
</dbReference>
<keyword evidence="4" id="KW-1185">Reference proteome</keyword>
<proteinExistence type="predicted"/>
<dbReference type="PANTHER" id="PTHR22847">
    <property type="entry name" value="WD40 REPEAT PROTEIN"/>
    <property type="match status" value="1"/>
</dbReference>
<keyword evidence="1" id="KW-0853">WD repeat</keyword>
<dbReference type="EMBL" id="BAABHS010000008">
    <property type="protein sequence ID" value="GAA4962345.1"/>
    <property type="molecule type" value="Genomic_DNA"/>
</dbReference>
<evidence type="ECO:0000256" key="1">
    <source>
        <dbReference type="ARBA" id="ARBA00022574"/>
    </source>
</evidence>
<dbReference type="InterPro" id="IPR015943">
    <property type="entry name" value="WD40/YVTN_repeat-like_dom_sf"/>
</dbReference>
<evidence type="ECO:0000256" key="2">
    <source>
        <dbReference type="ARBA" id="ARBA00022737"/>
    </source>
</evidence>
<protein>
    <recommendedName>
        <fullName evidence="5">WD-40 repeat-containing protein</fullName>
    </recommendedName>
</protein>
<evidence type="ECO:0000313" key="3">
    <source>
        <dbReference type="EMBL" id="GAA4962345.1"/>
    </source>
</evidence>
<dbReference type="SUPFAM" id="SSF50998">
    <property type="entry name" value="Quinoprotein alcohol dehydrogenase-like"/>
    <property type="match status" value="1"/>
</dbReference>
<evidence type="ECO:0008006" key="5">
    <source>
        <dbReference type="Google" id="ProtNLM"/>
    </source>
</evidence>
<organism evidence="3 4">
    <name type="scientific">Yinghuangia aomiensis</name>
    <dbReference type="NCBI Taxonomy" id="676205"/>
    <lineage>
        <taxon>Bacteria</taxon>
        <taxon>Bacillati</taxon>
        <taxon>Actinomycetota</taxon>
        <taxon>Actinomycetes</taxon>
        <taxon>Kitasatosporales</taxon>
        <taxon>Streptomycetaceae</taxon>
        <taxon>Yinghuangia</taxon>
    </lineage>
</organism>
<keyword evidence="2" id="KW-0677">Repeat</keyword>
<sequence>MFRTKLPGSGLCSVAVTESDGRPVLLTGAFEGVTMWDVSDGQLAGRRLHGDLGEVRVVSFAVVDDRLVVVTAMDEDAVVWGDEGEPVDDPRFDVWDAVTAEHLCSFERPDGEPFGYPAHAACVEGEFGDPRVAVVLAEREGPFHVWDLENYHELRAEGQRHVPAVACARVHGVPVAVTAGDDGLMRMWSTELFADGEIGDPWPCGALGQVNALAVGHVDGRAVLVAGGDQVGLWDLATRTSIGQPTALHDTYVTAVGTGRLRGRPVAVSGDFHGTIRVWDLSTGEPWGEPMSSGRWKVDAVAAADAGGRALVASASLHGIVSAWELPAA</sequence>
<evidence type="ECO:0000313" key="4">
    <source>
        <dbReference type="Proteomes" id="UP001500466"/>
    </source>
</evidence>
<dbReference type="InterPro" id="IPR011047">
    <property type="entry name" value="Quinoprotein_ADH-like_sf"/>
</dbReference>
<dbReference type="Gene3D" id="2.130.10.10">
    <property type="entry name" value="YVTN repeat-like/Quinoprotein amine dehydrogenase"/>
    <property type="match status" value="2"/>
</dbReference>
<reference evidence="4" key="1">
    <citation type="journal article" date="2019" name="Int. J. Syst. Evol. Microbiol.">
        <title>The Global Catalogue of Microorganisms (GCM) 10K type strain sequencing project: providing services to taxonomists for standard genome sequencing and annotation.</title>
        <authorList>
            <consortium name="The Broad Institute Genomics Platform"/>
            <consortium name="The Broad Institute Genome Sequencing Center for Infectious Disease"/>
            <person name="Wu L."/>
            <person name="Ma J."/>
        </authorList>
    </citation>
    <scope>NUCLEOTIDE SEQUENCE [LARGE SCALE GENOMIC DNA]</scope>
    <source>
        <strain evidence="4">JCM 17986</strain>
    </source>
</reference>
<gene>
    <name evidence="3" type="ORF">GCM10023205_27600</name>
</gene>
<accession>A0ABP9H6N5</accession>
<comment type="caution">
    <text evidence="3">The sequence shown here is derived from an EMBL/GenBank/DDBJ whole genome shotgun (WGS) entry which is preliminary data.</text>
</comment>
<dbReference type="Proteomes" id="UP001500466">
    <property type="component" value="Unassembled WGS sequence"/>
</dbReference>